<comment type="caution">
    <text evidence="6">The sequence shown here is derived from an EMBL/GenBank/DDBJ whole genome shotgun (WGS) entry which is preliminary data.</text>
</comment>
<keyword evidence="4" id="KW-0669">Pyrrolysine</keyword>
<evidence type="ECO:0000256" key="3">
    <source>
        <dbReference type="ARBA" id="ARBA00012853"/>
    </source>
</evidence>
<comment type="similarity">
    <text evidence="2">Belongs to the monomethylamine methyltransferase family.</text>
</comment>
<evidence type="ECO:0000256" key="4">
    <source>
        <dbReference type="ARBA" id="ARBA00022774"/>
    </source>
</evidence>
<proteinExistence type="inferred from homology"/>
<dbReference type="EC" id="2.1.1.248" evidence="3"/>
<keyword evidence="7" id="KW-1185">Reference proteome</keyword>
<dbReference type="SUPFAM" id="SSF75098">
    <property type="entry name" value="Monomethylamine methyltransferase MtmB"/>
    <property type="match status" value="1"/>
</dbReference>
<dbReference type="UniPathway" id="UPA00643"/>
<evidence type="ECO:0000313" key="6">
    <source>
        <dbReference type="EMBL" id="OUJ18809.1"/>
    </source>
</evidence>
<dbReference type="EMBL" id="MRZU01000003">
    <property type="protein sequence ID" value="OUJ18809.1"/>
    <property type="molecule type" value="Genomic_DNA"/>
</dbReference>
<sequence>MSKNLKCRGLDVYEADLRFRQGEKVSENEWDRKILPMKAKEYVEEYDIEIDQRKIIPEDKQLKKDIFEAAIAMFTDMGYFNMDREKVMEVNEDEIHEGLKKAPTELTIGAGNDAVWMYNRGGNPSRPPLIQGGPTGAPVSEDLFVKMHQTYAQEPRIDTIVDGVPNSVRGEETPAGSPWEIKGTLFELRSIREACIRAGRPEMGI</sequence>
<evidence type="ECO:0000256" key="1">
    <source>
        <dbReference type="ARBA" id="ARBA00005111"/>
    </source>
</evidence>
<dbReference type="GO" id="GO:0032259">
    <property type="term" value="P:methylation"/>
    <property type="evidence" value="ECO:0007669"/>
    <property type="project" value="UniProtKB-KW"/>
</dbReference>
<keyword evidence="6" id="KW-0489">Methyltransferase</keyword>
<dbReference type="Gene3D" id="3.20.20.460">
    <property type="entry name" value="Monomethylamine methyltransferase MtmB"/>
    <property type="match status" value="1"/>
</dbReference>
<reference evidence="6 7" key="1">
    <citation type="submission" date="2016-12" db="EMBL/GenBank/DDBJ databases">
        <title>Discovery of methanogenic haloarchaea.</title>
        <authorList>
            <person name="Sorokin D.Y."/>
            <person name="Makarova K.S."/>
            <person name="Abbas B."/>
            <person name="Ferrer M."/>
            <person name="Golyshin P.N."/>
        </authorList>
    </citation>
    <scope>NUCLEOTIDE SEQUENCE [LARGE SCALE GENOMIC DNA]</scope>
    <source>
        <strain evidence="6">AMET1</strain>
    </source>
</reference>
<dbReference type="AlphaFoldDB" id="A0A1Y3GBL5"/>
<dbReference type="Proteomes" id="UP000195137">
    <property type="component" value="Unassembled WGS sequence"/>
</dbReference>
<dbReference type="OrthoDB" id="31064at2157"/>
<evidence type="ECO:0000313" key="7">
    <source>
        <dbReference type="Proteomes" id="UP000195137"/>
    </source>
</evidence>
<dbReference type="Pfam" id="PF05369">
    <property type="entry name" value="MtmB"/>
    <property type="match status" value="1"/>
</dbReference>
<gene>
    <name evidence="6" type="ORF">AMET1_0460</name>
</gene>
<organism evidence="6 7">
    <name type="scientific">Methanonatronarchaeum thermophilum</name>
    <dbReference type="NCBI Taxonomy" id="1927129"/>
    <lineage>
        <taxon>Archaea</taxon>
        <taxon>Methanobacteriati</taxon>
        <taxon>Methanobacteriota</taxon>
        <taxon>Methanonatronarchaeia</taxon>
        <taxon>Methanonatronarchaeales</taxon>
        <taxon>Methanonatronarchaeaceae</taxon>
        <taxon>Methanonatronarchaeum</taxon>
    </lineage>
</organism>
<comment type="catalytic activity">
    <reaction evidence="5">
        <text>Co(I)-[methylamine-specific corrinoid protein] + methylamine + H(+) = methyl-Co(III)-[methylamine-specific corrinoid protein] + NH4(+)</text>
        <dbReference type="Rhea" id="RHEA:26059"/>
        <dbReference type="Rhea" id="RHEA-COMP:11120"/>
        <dbReference type="Rhea" id="RHEA-COMP:11121"/>
        <dbReference type="ChEBI" id="CHEBI:15378"/>
        <dbReference type="ChEBI" id="CHEBI:28938"/>
        <dbReference type="ChEBI" id="CHEBI:59338"/>
        <dbReference type="ChEBI" id="CHEBI:85033"/>
        <dbReference type="ChEBI" id="CHEBI:85035"/>
        <dbReference type="EC" id="2.1.1.248"/>
    </reaction>
</comment>
<dbReference type="InterPro" id="IPR036655">
    <property type="entry name" value="MtmB_sf"/>
</dbReference>
<dbReference type="InterPro" id="IPR008031">
    <property type="entry name" value="MtmB_MeTrfase"/>
</dbReference>
<comment type="pathway">
    <text evidence="1">One-carbon metabolism; methanogenesis from methylamine.</text>
</comment>
<protein>
    <recommendedName>
        <fullName evidence="3">[methylamine--corrinoid protein] Co-methyltransferase</fullName>
        <ecNumber evidence="3">2.1.1.248</ecNumber>
    </recommendedName>
</protein>
<dbReference type="GO" id="GO:0043852">
    <property type="term" value="F:monomethylamine methyltransferase activity"/>
    <property type="evidence" value="ECO:0007669"/>
    <property type="project" value="UniProtKB-EC"/>
</dbReference>
<accession>A0A1Y3GBL5</accession>
<evidence type="ECO:0000256" key="2">
    <source>
        <dbReference type="ARBA" id="ARBA00009675"/>
    </source>
</evidence>
<name>A0A1Y3GBL5_9EURY</name>
<evidence type="ECO:0000256" key="5">
    <source>
        <dbReference type="ARBA" id="ARBA00047505"/>
    </source>
</evidence>
<keyword evidence="6" id="KW-0808">Transferase</keyword>